<dbReference type="SUPFAM" id="SSF51735">
    <property type="entry name" value="NAD(P)-binding Rossmann-fold domains"/>
    <property type="match status" value="1"/>
</dbReference>
<dbReference type="EMBL" id="JACXVP010000011">
    <property type="protein sequence ID" value="KAG5574475.1"/>
    <property type="molecule type" value="Genomic_DNA"/>
</dbReference>
<dbReference type="PANTHER" id="PTHR43943">
    <property type="entry name" value="DEHYDROGENASE/REDUCTASE (SDR FAMILY) MEMBER 4"/>
    <property type="match status" value="1"/>
</dbReference>
<evidence type="ECO:0000313" key="3">
    <source>
        <dbReference type="Proteomes" id="UP000824120"/>
    </source>
</evidence>
<organism evidence="2 3">
    <name type="scientific">Solanum commersonii</name>
    <name type="common">Commerson's wild potato</name>
    <name type="synonym">Commerson's nightshade</name>
    <dbReference type="NCBI Taxonomy" id="4109"/>
    <lineage>
        <taxon>Eukaryota</taxon>
        <taxon>Viridiplantae</taxon>
        <taxon>Streptophyta</taxon>
        <taxon>Embryophyta</taxon>
        <taxon>Tracheophyta</taxon>
        <taxon>Spermatophyta</taxon>
        <taxon>Magnoliopsida</taxon>
        <taxon>eudicotyledons</taxon>
        <taxon>Gunneridae</taxon>
        <taxon>Pentapetalae</taxon>
        <taxon>asterids</taxon>
        <taxon>lamiids</taxon>
        <taxon>Solanales</taxon>
        <taxon>Solanaceae</taxon>
        <taxon>Solanoideae</taxon>
        <taxon>Solaneae</taxon>
        <taxon>Solanum</taxon>
    </lineage>
</organism>
<proteinExistence type="inferred from homology"/>
<comment type="caution">
    <text evidence="2">The sequence shown here is derived from an EMBL/GenBank/DDBJ whole genome shotgun (WGS) entry which is preliminary data.</text>
</comment>
<evidence type="ECO:0000313" key="2">
    <source>
        <dbReference type="EMBL" id="KAG5574475.1"/>
    </source>
</evidence>
<evidence type="ECO:0000256" key="1">
    <source>
        <dbReference type="ARBA" id="ARBA00006484"/>
    </source>
</evidence>
<dbReference type="PANTHER" id="PTHR43943:SF2">
    <property type="entry name" value="DEHYDROGENASE_REDUCTASE 4"/>
    <property type="match status" value="1"/>
</dbReference>
<sequence>MDKKLGQRFEGKVAIITASTQGIGFSIAERLGLEGAFVVISSRKQFKNVDEAVQKLRDRGLKFLE</sequence>
<name>A0A9J5WFD4_SOLCO</name>
<dbReference type="OrthoDB" id="1669814at2759"/>
<keyword evidence="3" id="KW-1185">Reference proteome</keyword>
<reference evidence="2 3" key="1">
    <citation type="submission" date="2020-09" db="EMBL/GenBank/DDBJ databases">
        <title>De no assembly of potato wild relative species, Solanum commersonii.</title>
        <authorList>
            <person name="Cho K."/>
        </authorList>
    </citation>
    <scope>NUCLEOTIDE SEQUENCE [LARGE SCALE GENOMIC DNA]</scope>
    <source>
        <strain evidence="2">LZ3.2</strain>
        <tissue evidence="2">Leaf</tissue>
    </source>
</reference>
<gene>
    <name evidence="2" type="ORF">H5410_054609</name>
</gene>
<dbReference type="InterPro" id="IPR002347">
    <property type="entry name" value="SDR_fam"/>
</dbReference>
<dbReference type="AlphaFoldDB" id="A0A9J5WFD4"/>
<dbReference type="Proteomes" id="UP000824120">
    <property type="component" value="Chromosome 11"/>
</dbReference>
<accession>A0A9J5WFD4</accession>
<protein>
    <submittedName>
        <fullName evidence="2">Uncharacterized protein</fullName>
    </submittedName>
</protein>
<dbReference type="Pfam" id="PF00106">
    <property type="entry name" value="adh_short"/>
    <property type="match status" value="1"/>
</dbReference>
<dbReference type="InterPro" id="IPR036291">
    <property type="entry name" value="NAD(P)-bd_dom_sf"/>
</dbReference>
<comment type="similarity">
    <text evidence="1">Belongs to the short-chain dehydrogenases/reductases (SDR) family.</text>
</comment>
<dbReference type="Gene3D" id="3.40.50.720">
    <property type="entry name" value="NAD(P)-binding Rossmann-like Domain"/>
    <property type="match status" value="1"/>
</dbReference>